<evidence type="ECO:0000313" key="2">
    <source>
        <dbReference type="EMBL" id="JAE39830.1"/>
    </source>
</evidence>
<dbReference type="AlphaFoldDB" id="A0A0A9HRQ8"/>
<proteinExistence type="predicted"/>
<evidence type="ECO:0000256" key="1">
    <source>
        <dbReference type="SAM" id="MobiDB-lite"/>
    </source>
</evidence>
<accession>A0A0A9HRQ8</accession>
<reference evidence="2" key="1">
    <citation type="submission" date="2014-09" db="EMBL/GenBank/DDBJ databases">
        <authorList>
            <person name="Magalhaes I.L.F."/>
            <person name="Oliveira U."/>
            <person name="Santos F.R."/>
            <person name="Vidigal T.H.D.A."/>
            <person name="Brescovit A.D."/>
            <person name="Santos A.J."/>
        </authorList>
    </citation>
    <scope>NUCLEOTIDE SEQUENCE</scope>
    <source>
        <tissue evidence="2">Shoot tissue taken approximately 20 cm above the soil surface</tissue>
    </source>
</reference>
<protein>
    <submittedName>
        <fullName evidence="2">Uncharacterized protein</fullName>
    </submittedName>
</protein>
<organism evidence="2">
    <name type="scientific">Arundo donax</name>
    <name type="common">Giant reed</name>
    <name type="synonym">Donax arundinaceus</name>
    <dbReference type="NCBI Taxonomy" id="35708"/>
    <lineage>
        <taxon>Eukaryota</taxon>
        <taxon>Viridiplantae</taxon>
        <taxon>Streptophyta</taxon>
        <taxon>Embryophyta</taxon>
        <taxon>Tracheophyta</taxon>
        <taxon>Spermatophyta</taxon>
        <taxon>Magnoliopsida</taxon>
        <taxon>Liliopsida</taxon>
        <taxon>Poales</taxon>
        <taxon>Poaceae</taxon>
        <taxon>PACMAD clade</taxon>
        <taxon>Arundinoideae</taxon>
        <taxon>Arundineae</taxon>
        <taxon>Arundo</taxon>
    </lineage>
</organism>
<sequence>MCNPQRSPRHFPLPDKQLVRELYIRICFDKLLQKHPRSICWRTTHPLNQQLPSTTIQTSVHNLSRTRNHHSM</sequence>
<dbReference type="EMBL" id="GBRH01158066">
    <property type="protein sequence ID" value="JAE39830.1"/>
    <property type="molecule type" value="Transcribed_RNA"/>
</dbReference>
<name>A0A0A9HRQ8_ARUDO</name>
<reference evidence="2" key="2">
    <citation type="journal article" date="2015" name="Data Brief">
        <title>Shoot transcriptome of the giant reed, Arundo donax.</title>
        <authorList>
            <person name="Barrero R.A."/>
            <person name="Guerrero F.D."/>
            <person name="Moolhuijzen P."/>
            <person name="Goolsby J.A."/>
            <person name="Tidwell J."/>
            <person name="Bellgard S.E."/>
            <person name="Bellgard M.I."/>
        </authorList>
    </citation>
    <scope>NUCLEOTIDE SEQUENCE</scope>
    <source>
        <tissue evidence="2">Shoot tissue taken approximately 20 cm above the soil surface</tissue>
    </source>
</reference>
<feature type="region of interest" description="Disordered" evidence="1">
    <location>
        <begin position="52"/>
        <end position="72"/>
    </location>
</feature>
<feature type="compositionally biased region" description="Polar residues" evidence="1">
    <location>
        <begin position="52"/>
        <end position="63"/>
    </location>
</feature>